<name>A0A1Q2L1W2_9BACL</name>
<evidence type="ECO:0000313" key="2">
    <source>
        <dbReference type="EMBL" id="AQQ53872.1"/>
    </source>
</evidence>
<dbReference type="SUPFAM" id="SSF140500">
    <property type="entry name" value="BAS1536-like"/>
    <property type="match status" value="1"/>
</dbReference>
<sequence>MISSVIVINLEATRKAMIESAVRNGVSSPETLKLSKRLDSIMNIYEKSRKSHLSNEGLEPSRHSKRKV</sequence>
<keyword evidence="3" id="KW-1185">Reference proteome</keyword>
<dbReference type="KEGG" id="pmar:B0X71_12740"/>
<dbReference type="RefSeq" id="WP_077589770.1">
    <property type="nucleotide sequence ID" value="NZ_CP019640.1"/>
</dbReference>
<protein>
    <recommendedName>
        <fullName evidence="4">Aspartyl-phosphate phosphatase Spo0E family protein</fullName>
    </recommendedName>
</protein>
<accession>A0A1Q2L1W2</accession>
<dbReference type="Proteomes" id="UP000188184">
    <property type="component" value="Chromosome"/>
</dbReference>
<dbReference type="AlphaFoldDB" id="A0A1Q2L1W2"/>
<proteinExistence type="predicted"/>
<dbReference type="OrthoDB" id="2738512at2"/>
<dbReference type="Gene3D" id="4.10.280.10">
    <property type="entry name" value="Helix-loop-helix DNA-binding domain"/>
    <property type="match status" value="1"/>
</dbReference>
<dbReference type="GO" id="GO:0043937">
    <property type="term" value="P:regulation of sporulation"/>
    <property type="evidence" value="ECO:0007669"/>
    <property type="project" value="InterPro"/>
</dbReference>
<evidence type="ECO:0008006" key="4">
    <source>
        <dbReference type="Google" id="ProtNLM"/>
    </source>
</evidence>
<dbReference type="InterPro" id="IPR036638">
    <property type="entry name" value="HLH_DNA-bd_sf"/>
</dbReference>
<dbReference type="InterPro" id="IPR037208">
    <property type="entry name" value="Spo0E-like_sf"/>
</dbReference>
<evidence type="ECO:0000256" key="1">
    <source>
        <dbReference type="SAM" id="MobiDB-lite"/>
    </source>
</evidence>
<dbReference type="Pfam" id="PF09388">
    <property type="entry name" value="SpoOE-like"/>
    <property type="match status" value="1"/>
</dbReference>
<reference evidence="2 3" key="1">
    <citation type="submission" date="2017-02" db="EMBL/GenBank/DDBJ databases">
        <title>The complete genomic sequence of a novel cold adapted crude oil-degrading bacterium Planococcus qaidamina Y42.</title>
        <authorList>
            <person name="Yang R."/>
        </authorList>
    </citation>
    <scope>NUCLEOTIDE SEQUENCE [LARGE SCALE GENOMIC DNA]</scope>
    <source>
        <strain evidence="2 3">Y42</strain>
    </source>
</reference>
<organism evidence="2 3">
    <name type="scientific">Planococcus lenghuensis</name>
    <dbReference type="NCBI Taxonomy" id="2213202"/>
    <lineage>
        <taxon>Bacteria</taxon>
        <taxon>Bacillati</taxon>
        <taxon>Bacillota</taxon>
        <taxon>Bacilli</taxon>
        <taxon>Bacillales</taxon>
        <taxon>Caryophanaceae</taxon>
        <taxon>Planococcus</taxon>
    </lineage>
</organism>
<dbReference type="InterPro" id="IPR018540">
    <property type="entry name" value="Spo0E-like"/>
</dbReference>
<dbReference type="EMBL" id="CP019640">
    <property type="protein sequence ID" value="AQQ53872.1"/>
    <property type="molecule type" value="Genomic_DNA"/>
</dbReference>
<dbReference type="GO" id="GO:0046983">
    <property type="term" value="F:protein dimerization activity"/>
    <property type="evidence" value="ECO:0007669"/>
    <property type="project" value="InterPro"/>
</dbReference>
<gene>
    <name evidence="2" type="ORF">B0X71_12740</name>
</gene>
<feature type="region of interest" description="Disordered" evidence="1">
    <location>
        <begin position="49"/>
        <end position="68"/>
    </location>
</feature>
<evidence type="ECO:0000313" key="3">
    <source>
        <dbReference type="Proteomes" id="UP000188184"/>
    </source>
</evidence>